<dbReference type="Pfam" id="PF16931">
    <property type="entry name" value="Phage_holin_8"/>
    <property type="match status" value="1"/>
</dbReference>
<protein>
    <submittedName>
        <fullName evidence="2">Putative phage holin</fullName>
    </submittedName>
</protein>
<evidence type="ECO:0000256" key="1">
    <source>
        <dbReference type="SAM" id="Phobius"/>
    </source>
</evidence>
<dbReference type="Proteomes" id="UP000199477">
    <property type="component" value="Unassembled WGS sequence"/>
</dbReference>
<feature type="transmembrane region" description="Helical" evidence="1">
    <location>
        <begin position="52"/>
        <end position="72"/>
    </location>
</feature>
<dbReference type="AlphaFoldDB" id="A0A1I2H874"/>
<dbReference type="RefSeq" id="WP_026634993.1">
    <property type="nucleotide sequence ID" value="NZ_FONH01000011.1"/>
</dbReference>
<accession>A0A1I2H874</accession>
<feature type="transmembrane region" description="Helical" evidence="1">
    <location>
        <begin position="78"/>
        <end position="96"/>
    </location>
</feature>
<proteinExistence type="predicted"/>
<dbReference type="InterPro" id="IPR032637">
    <property type="entry name" value="Phage_holin-like"/>
</dbReference>
<gene>
    <name evidence="2" type="ORF">SAMN02799615_02866</name>
</gene>
<keyword evidence="3" id="KW-1185">Reference proteome</keyword>
<name>A0A1I2H874_9GAMM</name>
<keyword evidence="1" id="KW-0812">Transmembrane</keyword>
<evidence type="ECO:0000313" key="2">
    <source>
        <dbReference type="EMBL" id="SFF25187.1"/>
    </source>
</evidence>
<evidence type="ECO:0000313" key="3">
    <source>
        <dbReference type="Proteomes" id="UP000199477"/>
    </source>
</evidence>
<feature type="transmembrane region" description="Helical" evidence="1">
    <location>
        <begin position="27"/>
        <end position="45"/>
    </location>
</feature>
<keyword evidence="1" id="KW-1133">Transmembrane helix</keyword>
<sequence length="116" mass="11893">MTEPAMAMAAAASLGVAASLPGVDGNALIGAFAGATLFVVSSKELPIWRRLAYLGVSIALGYLAAPEVMRWLPLQASGVAAFLGAALGVTLTLGLLERGRTFDLDAWLRSRGGPHA</sequence>
<keyword evidence="1" id="KW-0472">Membrane</keyword>
<dbReference type="EMBL" id="FONH01000011">
    <property type="protein sequence ID" value="SFF25187.1"/>
    <property type="molecule type" value="Genomic_DNA"/>
</dbReference>
<organism evidence="2 3">
    <name type="scientific">Dyella marensis</name>
    <dbReference type="NCBI Taxonomy" id="500610"/>
    <lineage>
        <taxon>Bacteria</taxon>
        <taxon>Pseudomonadati</taxon>
        <taxon>Pseudomonadota</taxon>
        <taxon>Gammaproteobacteria</taxon>
        <taxon>Lysobacterales</taxon>
        <taxon>Rhodanobacteraceae</taxon>
        <taxon>Dyella</taxon>
    </lineage>
</organism>
<dbReference type="STRING" id="500610.SAMN02799615_02866"/>
<reference evidence="3" key="1">
    <citation type="submission" date="2016-10" db="EMBL/GenBank/DDBJ databases">
        <authorList>
            <person name="Varghese N."/>
            <person name="Submissions S."/>
        </authorList>
    </citation>
    <scope>NUCLEOTIDE SEQUENCE [LARGE SCALE GENOMIC DNA]</scope>
    <source>
        <strain evidence="3">UNC178MFTsu3.1</strain>
    </source>
</reference>